<dbReference type="GO" id="GO:0005886">
    <property type="term" value="C:plasma membrane"/>
    <property type="evidence" value="ECO:0007669"/>
    <property type="project" value="UniProtKB-SubCell"/>
</dbReference>
<evidence type="ECO:0000256" key="3">
    <source>
        <dbReference type="ARBA" id="ARBA00022475"/>
    </source>
</evidence>
<evidence type="ECO:0000256" key="7">
    <source>
        <dbReference type="ARBA" id="ARBA00023136"/>
    </source>
</evidence>
<dbReference type="EMBL" id="CP054212">
    <property type="protein sequence ID" value="QKJ88691.1"/>
    <property type="molecule type" value="Genomic_DNA"/>
</dbReference>
<keyword evidence="7 9" id="KW-0472">Membrane</keyword>
<comment type="function">
    <text evidence="9">Part of the tripartite ATP-independent periplasmic (TRAP) transport system.</text>
</comment>
<feature type="transmembrane region" description="Helical" evidence="9">
    <location>
        <begin position="92"/>
        <end position="112"/>
    </location>
</feature>
<organism evidence="11 12">
    <name type="scientific">Paramixta manurensis</name>
    <dbReference type="NCBI Taxonomy" id="2740817"/>
    <lineage>
        <taxon>Bacteria</taxon>
        <taxon>Pseudomonadati</taxon>
        <taxon>Pseudomonadota</taxon>
        <taxon>Gammaproteobacteria</taxon>
        <taxon>Enterobacterales</taxon>
        <taxon>Erwiniaceae</taxon>
        <taxon>Paramixta</taxon>
    </lineage>
</organism>
<comment type="subcellular location">
    <subcellularLocation>
        <location evidence="1 9">Cell inner membrane</location>
        <topology evidence="1 9">Multi-pass membrane protein</topology>
    </subcellularLocation>
</comment>
<evidence type="ECO:0000259" key="10">
    <source>
        <dbReference type="Pfam" id="PF04290"/>
    </source>
</evidence>
<keyword evidence="4 9" id="KW-0997">Cell inner membrane</keyword>
<evidence type="ECO:0000256" key="5">
    <source>
        <dbReference type="ARBA" id="ARBA00022692"/>
    </source>
</evidence>
<gene>
    <name evidence="11" type="ORF">PMPD1_3779</name>
</gene>
<reference evidence="11 12" key="1">
    <citation type="submission" date="2020-06" db="EMBL/GenBank/DDBJ databases">
        <title>Genome sequence of Paramixta manurensis strain PD-1.</title>
        <authorList>
            <person name="Lee C.W."/>
            <person name="Kim J."/>
        </authorList>
    </citation>
    <scope>NUCLEOTIDE SEQUENCE [LARGE SCALE GENOMIC DNA]</scope>
    <source>
        <strain evidence="11 12">PD-1</strain>
    </source>
</reference>
<feature type="transmembrane region" description="Helical" evidence="9">
    <location>
        <begin position="50"/>
        <end position="71"/>
    </location>
</feature>
<dbReference type="RefSeq" id="WP_173635539.1">
    <property type="nucleotide sequence ID" value="NZ_CP054212.1"/>
</dbReference>
<protein>
    <recommendedName>
        <fullName evidence="9">TRAP transporter small permease protein</fullName>
    </recommendedName>
</protein>
<dbReference type="AlphaFoldDB" id="A0A6M8UIF3"/>
<evidence type="ECO:0000256" key="1">
    <source>
        <dbReference type="ARBA" id="ARBA00004429"/>
    </source>
</evidence>
<feature type="domain" description="Tripartite ATP-independent periplasmic transporters DctQ component" evidence="10">
    <location>
        <begin position="26"/>
        <end position="153"/>
    </location>
</feature>
<dbReference type="Proteomes" id="UP000505325">
    <property type="component" value="Chromosome"/>
</dbReference>
<evidence type="ECO:0000256" key="2">
    <source>
        <dbReference type="ARBA" id="ARBA00022448"/>
    </source>
</evidence>
<dbReference type="InterPro" id="IPR007387">
    <property type="entry name" value="TRAP_DctQ"/>
</dbReference>
<sequence length="168" mass="18606">MSAYSRLMDVLYLLCMVVAAIALMIMVTVIPIGIFARYALDSALSWPEPVSIVCVIIFTFIGAPVGFRAGTHICVSMVTDRLPPRARRVAEIVCDLMMIAVCIIIFQASYSLCQDMWLQPQASLPDVTFGEMYLPIPVGAIFTLLFVVERLFCGEQTQRRLVLLGGTH</sequence>
<name>A0A6M8UIF3_9GAMM</name>
<dbReference type="PANTHER" id="PTHR35011">
    <property type="entry name" value="2,3-DIKETO-L-GULONATE TRAP TRANSPORTER SMALL PERMEASE PROTEIN YIAM"/>
    <property type="match status" value="1"/>
</dbReference>
<keyword evidence="5 9" id="KW-0812">Transmembrane</keyword>
<evidence type="ECO:0000256" key="4">
    <source>
        <dbReference type="ARBA" id="ARBA00022519"/>
    </source>
</evidence>
<dbReference type="GO" id="GO:0022857">
    <property type="term" value="F:transmembrane transporter activity"/>
    <property type="evidence" value="ECO:0007669"/>
    <property type="project" value="UniProtKB-UniRule"/>
</dbReference>
<keyword evidence="3" id="KW-1003">Cell membrane</keyword>
<evidence type="ECO:0000313" key="11">
    <source>
        <dbReference type="EMBL" id="QKJ88691.1"/>
    </source>
</evidence>
<feature type="transmembrane region" description="Helical" evidence="9">
    <location>
        <begin position="132"/>
        <end position="152"/>
    </location>
</feature>
<dbReference type="InterPro" id="IPR055348">
    <property type="entry name" value="DctQ"/>
</dbReference>
<comment type="subunit">
    <text evidence="9">The complex comprises the extracytoplasmic solute receptor protein and the two transmembrane proteins.</text>
</comment>
<evidence type="ECO:0000256" key="6">
    <source>
        <dbReference type="ARBA" id="ARBA00022989"/>
    </source>
</evidence>
<keyword evidence="6 9" id="KW-1133">Transmembrane helix</keyword>
<proteinExistence type="inferred from homology"/>
<dbReference type="Pfam" id="PF04290">
    <property type="entry name" value="DctQ"/>
    <property type="match status" value="1"/>
</dbReference>
<dbReference type="KEGG" id="pmak:PMPD1_3779"/>
<keyword evidence="2 9" id="KW-0813">Transport</keyword>
<keyword evidence="12" id="KW-1185">Reference proteome</keyword>
<evidence type="ECO:0000256" key="9">
    <source>
        <dbReference type="RuleBase" id="RU369079"/>
    </source>
</evidence>
<feature type="transmembrane region" description="Helical" evidence="9">
    <location>
        <begin position="12"/>
        <end position="38"/>
    </location>
</feature>
<comment type="similarity">
    <text evidence="8 9">Belongs to the TRAP transporter small permease family.</text>
</comment>
<dbReference type="PANTHER" id="PTHR35011:SF11">
    <property type="entry name" value="TRAP TRANSPORTER SMALL PERMEASE PROTEIN"/>
    <property type="match status" value="1"/>
</dbReference>
<evidence type="ECO:0000256" key="8">
    <source>
        <dbReference type="ARBA" id="ARBA00038436"/>
    </source>
</evidence>
<accession>A0A6M8UIF3</accession>
<evidence type="ECO:0000313" key="12">
    <source>
        <dbReference type="Proteomes" id="UP000505325"/>
    </source>
</evidence>
<dbReference type="GO" id="GO:0015740">
    <property type="term" value="P:C4-dicarboxylate transport"/>
    <property type="evidence" value="ECO:0007669"/>
    <property type="project" value="TreeGrafter"/>
</dbReference>